<dbReference type="PROSITE" id="PS50097">
    <property type="entry name" value="BTB"/>
    <property type="match status" value="2"/>
</dbReference>
<dbReference type="STRING" id="543379.A0A232FBQ8"/>
<dbReference type="InterPro" id="IPR000210">
    <property type="entry name" value="BTB/POZ_dom"/>
</dbReference>
<comment type="caution">
    <text evidence="3">The sequence shown here is derived from an EMBL/GenBank/DDBJ whole genome shotgun (WGS) entry which is preliminary data.</text>
</comment>
<sequence>MTSGDVGTIKAIKSCKFKWEIHNFSSRCKKDGDVLKSPKFRTNISVISDIGCSLYCEEKDNKDYLSILLLANFEIKVVVSFKIFTNNGDLVVDQTLDAHGSRYTRWGRVKFITLDFVVNPLNDVLNNDKLTIEFEITETDNETEDKGDVVDDYEALLSDDKFSDVSLVAEGKTLKAHKCILAKRSSVFATMFDTDMKEKQGEPVEIEDVKYDVLVELIRFIYSGRVNNIVAIVDQLAIAAEKYALDGLKKMCERIMRTNLSINNVIGCLQLADRLRMDELKAEAIELLLDNASDVSEKPEFDLLSDDIVRKVFRCLAKKKMSEVEQFYVTSYTLKWEIENFYKRHMEQEIYFQSPAFRPNFGIDRDIRCLLITFYCEDKSEHYLNLVLFGLGVENEVHLKIFNSKGEVVVNQNLLDKQIGVSKLGKIFTDFEQISTYAEFYFQNFTFDPVNDMLNDDKLTVELEITVKNNKTNLQKPENLEAEKRENDIVEALSALFNDDKYSDVTLVAEGRALKAHKCILAKRNSVFAAMFDIDMKEKQKNTVEIEDMKYDVLVELIRFIYTEKVNNIVAIVDELAIAADQYAVDSLKKMCEKTMGENLSLENFVGCLHLADKLHMNQLKQDVIMFIFKNASDISDKPEFDSVPDDIVRQVFRCLAKKIEEIDDTHKQCRKQLKKFCCLARKKN</sequence>
<dbReference type="SMART" id="SM00225">
    <property type="entry name" value="BTB"/>
    <property type="match status" value="2"/>
</dbReference>
<evidence type="ECO:0008006" key="5">
    <source>
        <dbReference type="Google" id="ProtNLM"/>
    </source>
</evidence>
<dbReference type="Gene3D" id="3.30.710.10">
    <property type="entry name" value="Potassium Channel Kv1.1, Chain A"/>
    <property type="match status" value="2"/>
</dbReference>
<dbReference type="Gene3D" id="2.60.210.10">
    <property type="entry name" value="Apoptosis, Tumor Necrosis Factor Receptor Associated Protein 2, Chain A"/>
    <property type="match status" value="1"/>
</dbReference>
<dbReference type="InterPro" id="IPR002083">
    <property type="entry name" value="MATH/TRAF_dom"/>
</dbReference>
<protein>
    <recommendedName>
        <fullName evidence="5">BTB domain-containing protein</fullName>
    </recommendedName>
</protein>
<feature type="domain" description="MATH" evidence="2">
    <location>
        <begin position="14"/>
        <end position="136"/>
    </location>
</feature>
<dbReference type="GO" id="GO:0030163">
    <property type="term" value="P:protein catabolic process"/>
    <property type="evidence" value="ECO:0007669"/>
    <property type="project" value="UniProtKB-ARBA"/>
</dbReference>
<gene>
    <name evidence="3" type="ORF">TSAR_001089</name>
</gene>
<name>A0A232FBQ8_9HYME</name>
<dbReference type="Proteomes" id="UP000215335">
    <property type="component" value="Unassembled WGS sequence"/>
</dbReference>
<feature type="domain" description="BTB" evidence="1">
    <location>
        <begin position="163"/>
        <end position="227"/>
    </location>
</feature>
<dbReference type="EMBL" id="NNAY01000458">
    <property type="protein sequence ID" value="OXU28261.1"/>
    <property type="molecule type" value="Genomic_DNA"/>
</dbReference>
<reference evidence="3 4" key="1">
    <citation type="journal article" date="2017" name="Curr. Biol.">
        <title>The Evolution of Venom by Co-option of Single-Copy Genes.</title>
        <authorList>
            <person name="Martinson E.O."/>
            <person name="Mrinalini"/>
            <person name="Kelkar Y.D."/>
            <person name="Chang C.H."/>
            <person name="Werren J.H."/>
        </authorList>
    </citation>
    <scope>NUCLEOTIDE SEQUENCE [LARGE SCALE GENOMIC DNA]</scope>
    <source>
        <strain evidence="3 4">Alberta</strain>
        <tissue evidence="3">Whole body</tissue>
    </source>
</reference>
<accession>A0A232FBQ8</accession>
<keyword evidence="4" id="KW-1185">Reference proteome</keyword>
<dbReference type="CDD" id="cd14733">
    <property type="entry name" value="BACK"/>
    <property type="match status" value="2"/>
</dbReference>
<dbReference type="InterPro" id="IPR011333">
    <property type="entry name" value="SKP1/BTB/POZ_sf"/>
</dbReference>
<evidence type="ECO:0000259" key="2">
    <source>
        <dbReference type="PROSITE" id="PS50144"/>
    </source>
</evidence>
<evidence type="ECO:0000313" key="3">
    <source>
        <dbReference type="EMBL" id="OXU28261.1"/>
    </source>
</evidence>
<dbReference type="PROSITE" id="PS50144">
    <property type="entry name" value="MATH"/>
    <property type="match status" value="1"/>
</dbReference>
<dbReference type="CDD" id="cd00121">
    <property type="entry name" value="MATH"/>
    <property type="match status" value="1"/>
</dbReference>
<dbReference type="InterPro" id="IPR008974">
    <property type="entry name" value="TRAF-like"/>
</dbReference>
<dbReference type="Pfam" id="PF22486">
    <property type="entry name" value="MATH_2"/>
    <property type="match status" value="1"/>
</dbReference>
<dbReference type="FunFam" id="3.30.710.10:FF:000159">
    <property type="entry name" value="Speckle-type POZ protein B"/>
    <property type="match status" value="2"/>
</dbReference>
<dbReference type="Gene3D" id="1.25.40.420">
    <property type="match status" value="2"/>
</dbReference>
<evidence type="ECO:0000259" key="1">
    <source>
        <dbReference type="PROSITE" id="PS50097"/>
    </source>
</evidence>
<organism evidence="3 4">
    <name type="scientific">Trichomalopsis sarcophagae</name>
    <dbReference type="NCBI Taxonomy" id="543379"/>
    <lineage>
        <taxon>Eukaryota</taxon>
        <taxon>Metazoa</taxon>
        <taxon>Ecdysozoa</taxon>
        <taxon>Arthropoda</taxon>
        <taxon>Hexapoda</taxon>
        <taxon>Insecta</taxon>
        <taxon>Pterygota</taxon>
        <taxon>Neoptera</taxon>
        <taxon>Endopterygota</taxon>
        <taxon>Hymenoptera</taxon>
        <taxon>Apocrita</taxon>
        <taxon>Proctotrupomorpha</taxon>
        <taxon>Chalcidoidea</taxon>
        <taxon>Pteromalidae</taxon>
        <taxon>Pteromalinae</taxon>
        <taxon>Trichomalopsis</taxon>
    </lineage>
</organism>
<evidence type="ECO:0000313" key="4">
    <source>
        <dbReference type="Proteomes" id="UP000215335"/>
    </source>
</evidence>
<proteinExistence type="predicted"/>
<dbReference type="AlphaFoldDB" id="A0A232FBQ8"/>
<dbReference type="SUPFAM" id="SSF49599">
    <property type="entry name" value="TRAF domain-like"/>
    <property type="match status" value="2"/>
</dbReference>
<dbReference type="Pfam" id="PF00651">
    <property type="entry name" value="BTB"/>
    <property type="match status" value="2"/>
</dbReference>
<dbReference type="SUPFAM" id="SSF54695">
    <property type="entry name" value="POZ domain"/>
    <property type="match status" value="2"/>
</dbReference>
<feature type="domain" description="BTB" evidence="1">
    <location>
        <begin position="503"/>
        <end position="567"/>
    </location>
</feature>
<dbReference type="PANTHER" id="PTHR24413">
    <property type="entry name" value="SPECKLE-TYPE POZ PROTEIN"/>
    <property type="match status" value="1"/>
</dbReference>